<dbReference type="GO" id="GO:0003677">
    <property type="term" value="F:DNA binding"/>
    <property type="evidence" value="ECO:0007669"/>
    <property type="project" value="UniProtKB-KW"/>
</dbReference>
<reference evidence="10 11" key="1">
    <citation type="submission" date="2015-12" db="EMBL/GenBank/DDBJ databases">
        <title>The genome of Folsomia candida.</title>
        <authorList>
            <person name="Faddeeva A."/>
            <person name="Derks M.F."/>
            <person name="Anvar Y."/>
            <person name="Smit S."/>
            <person name="Van Straalen N."/>
            <person name="Roelofs D."/>
        </authorList>
    </citation>
    <scope>NUCLEOTIDE SEQUENCE [LARGE SCALE GENOMIC DNA]</scope>
    <source>
        <strain evidence="10 11">VU population</strain>
        <tissue evidence="10">Whole body</tissue>
    </source>
</reference>
<dbReference type="PROSITE" id="PS50808">
    <property type="entry name" value="ZF_BED"/>
    <property type="match status" value="1"/>
</dbReference>
<dbReference type="OrthoDB" id="2438421at2759"/>
<dbReference type="GO" id="GO:0005634">
    <property type="term" value="C:nucleus"/>
    <property type="evidence" value="ECO:0007669"/>
    <property type="project" value="UniProtKB-SubCell"/>
</dbReference>
<sequence>MDSVEYADVSGQEDDSATDSSQSSCSQETSNSNATQLSKEDIQRLISQKSSRVEFKDKESRSKAPSEVWSSFKIVFVDGAMVDYVKCLKCCAILKYKALSGTSTLRRHGLFCGAATISQPDKCKNADTVDSGIAKFLVKQIPNSYLQKLNDSILVGLARDLRPLGTTERLGFKFIAQSLIDFGAKFGHHDVDDIFRHLDEFLGERKTADNIRDECARILRSFFDTEEVSSIMKNSWMVTDGGSNMQKVFENRHCHKINLAIHWLFNDKKTGVDPEKEKPNSAKKLFVLSTKCPQIKGALHGVKDVVAYFKRAGLNSKLPYSLKQDVQTRWNSELIMLESYLKSAQEVQQILLEKGKLQKLSSIDISIVQELVGFLKPFLECSASLSGDKYPPIHLVAPWFLKLRRHLQEDENDSAEIRLLKQQGHICLQEYMKIDSFLWTACLLNPRYKTLKGATDEERKDAYDRMKILMISLAQAVGTAGRDSVESIVGKSSPIANKGKFAEFEDSSDEELDDDPEVVAKKELDSYLAMKYKVLDYNDEGQHILKFWCGATQFPLMQKIAQRILSIPASQASDERVFSSTGLTLTARRTELSGSTLSNLTFVHKNYDLFF</sequence>
<dbReference type="InterPro" id="IPR003656">
    <property type="entry name" value="Znf_BED"/>
</dbReference>
<dbReference type="AlphaFoldDB" id="A0A226DJZ7"/>
<feature type="domain" description="BED-type" evidence="9">
    <location>
        <begin position="63"/>
        <end position="108"/>
    </location>
</feature>
<proteinExistence type="predicted"/>
<keyword evidence="2" id="KW-0479">Metal-binding</keyword>
<evidence type="ECO:0000256" key="8">
    <source>
        <dbReference type="SAM" id="MobiDB-lite"/>
    </source>
</evidence>
<feature type="region of interest" description="Disordered" evidence="8">
    <location>
        <begin position="1"/>
        <end position="41"/>
    </location>
</feature>
<evidence type="ECO:0000256" key="1">
    <source>
        <dbReference type="ARBA" id="ARBA00004123"/>
    </source>
</evidence>
<feature type="compositionally biased region" description="Low complexity" evidence="8">
    <location>
        <begin position="18"/>
        <end position="34"/>
    </location>
</feature>
<dbReference type="Gene3D" id="1.10.10.1070">
    <property type="entry name" value="Zinc finger, BED domain-containing"/>
    <property type="match status" value="1"/>
</dbReference>
<dbReference type="Proteomes" id="UP000198287">
    <property type="component" value="Unassembled WGS sequence"/>
</dbReference>
<dbReference type="InterPro" id="IPR012337">
    <property type="entry name" value="RNaseH-like_sf"/>
</dbReference>
<dbReference type="GO" id="GO:0006357">
    <property type="term" value="P:regulation of transcription by RNA polymerase II"/>
    <property type="evidence" value="ECO:0007669"/>
    <property type="project" value="TreeGrafter"/>
</dbReference>
<evidence type="ECO:0000256" key="2">
    <source>
        <dbReference type="ARBA" id="ARBA00022723"/>
    </source>
</evidence>
<keyword evidence="3 7" id="KW-0863">Zinc-finger</keyword>
<evidence type="ECO:0000256" key="4">
    <source>
        <dbReference type="ARBA" id="ARBA00022833"/>
    </source>
</evidence>
<dbReference type="InterPro" id="IPR008906">
    <property type="entry name" value="HATC_C_dom"/>
</dbReference>
<dbReference type="GO" id="GO:0046983">
    <property type="term" value="F:protein dimerization activity"/>
    <property type="evidence" value="ECO:0007669"/>
    <property type="project" value="InterPro"/>
</dbReference>
<keyword evidence="6" id="KW-0539">Nucleus</keyword>
<evidence type="ECO:0000256" key="5">
    <source>
        <dbReference type="ARBA" id="ARBA00023125"/>
    </source>
</evidence>
<accession>A0A226DJZ7</accession>
<keyword evidence="5" id="KW-0238">DNA-binding</keyword>
<comment type="caution">
    <text evidence="10">The sequence shown here is derived from an EMBL/GenBank/DDBJ whole genome shotgun (WGS) entry which is preliminary data.</text>
</comment>
<protein>
    <submittedName>
        <fullName evidence="10">Zinc finger BED domain-containing protein 1</fullName>
    </submittedName>
</protein>
<dbReference type="PANTHER" id="PTHR46169:SF29">
    <property type="entry name" value="DNA REPLICATION-RELATED ELEMENT FACTOR, ISOFORM A"/>
    <property type="match status" value="1"/>
</dbReference>
<dbReference type="InterPro" id="IPR052717">
    <property type="entry name" value="Vacuolar_transposase_reg"/>
</dbReference>
<dbReference type="PANTHER" id="PTHR46169">
    <property type="entry name" value="DNA REPLICATION-RELATED ELEMENT FACTOR, ISOFORM A"/>
    <property type="match status" value="1"/>
</dbReference>
<keyword evidence="11" id="KW-1185">Reference proteome</keyword>
<keyword evidence="4" id="KW-0862">Zinc</keyword>
<evidence type="ECO:0000313" key="10">
    <source>
        <dbReference type="EMBL" id="OXA45865.1"/>
    </source>
</evidence>
<dbReference type="Pfam" id="PF05699">
    <property type="entry name" value="Dimer_Tnp_hAT"/>
    <property type="match status" value="1"/>
</dbReference>
<dbReference type="EMBL" id="LNIX01000016">
    <property type="protein sequence ID" value="OXA45865.1"/>
    <property type="molecule type" value="Genomic_DNA"/>
</dbReference>
<dbReference type="SUPFAM" id="SSF140996">
    <property type="entry name" value="Hermes dimerisation domain"/>
    <property type="match status" value="1"/>
</dbReference>
<evidence type="ECO:0000256" key="3">
    <source>
        <dbReference type="ARBA" id="ARBA00022771"/>
    </source>
</evidence>
<evidence type="ECO:0000256" key="7">
    <source>
        <dbReference type="PROSITE-ProRule" id="PRU00027"/>
    </source>
</evidence>
<name>A0A226DJZ7_FOLCA</name>
<dbReference type="SUPFAM" id="SSF53098">
    <property type="entry name" value="Ribonuclease H-like"/>
    <property type="match status" value="1"/>
</dbReference>
<dbReference type="SMART" id="SM00614">
    <property type="entry name" value="ZnF_BED"/>
    <property type="match status" value="1"/>
</dbReference>
<evidence type="ECO:0000259" key="9">
    <source>
        <dbReference type="PROSITE" id="PS50808"/>
    </source>
</evidence>
<dbReference type="GO" id="GO:0008270">
    <property type="term" value="F:zinc ion binding"/>
    <property type="evidence" value="ECO:0007669"/>
    <property type="project" value="UniProtKB-KW"/>
</dbReference>
<comment type="subcellular location">
    <subcellularLocation>
        <location evidence="1">Nucleus</location>
    </subcellularLocation>
</comment>
<gene>
    <name evidence="10" type="ORF">Fcan01_19014</name>
</gene>
<evidence type="ECO:0000313" key="11">
    <source>
        <dbReference type="Proteomes" id="UP000198287"/>
    </source>
</evidence>
<evidence type="ECO:0000256" key="6">
    <source>
        <dbReference type="ARBA" id="ARBA00023242"/>
    </source>
</evidence>
<organism evidence="10 11">
    <name type="scientific">Folsomia candida</name>
    <name type="common">Springtail</name>
    <dbReference type="NCBI Taxonomy" id="158441"/>
    <lineage>
        <taxon>Eukaryota</taxon>
        <taxon>Metazoa</taxon>
        <taxon>Ecdysozoa</taxon>
        <taxon>Arthropoda</taxon>
        <taxon>Hexapoda</taxon>
        <taxon>Collembola</taxon>
        <taxon>Entomobryomorpha</taxon>
        <taxon>Isotomoidea</taxon>
        <taxon>Isotomidae</taxon>
        <taxon>Proisotominae</taxon>
        <taxon>Folsomia</taxon>
    </lineage>
</organism>